<dbReference type="GO" id="GO:0005634">
    <property type="term" value="C:nucleus"/>
    <property type="evidence" value="ECO:0007669"/>
    <property type="project" value="TreeGrafter"/>
</dbReference>
<dbReference type="InterPro" id="IPR009057">
    <property type="entry name" value="Homeodomain-like_sf"/>
</dbReference>
<feature type="domain" description="HTH CENPB-type" evidence="3">
    <location>
        <begin position="195"/>
        <end position="269"/>
    </location>
</feature>
<dbReference type="Pfam" id="PF03184">
    <property type="entry name" value="DDE_1"/>
    <property type="match status" value="1"/>
</dbReference>
<protein>
    <submittedName>
        <fullName evidence="4">DDE superfamily endonuclease</fullName>
    </submittedName>
</protein>
<dbReference type="AlphaFoldDB" id="A0A9P3PFK5"/>
<keyword evidence="4" id="KW-0540">Nuclease</keyword>
<name>A0A9P3PFK5_LYOSH</name>
<organism evidence="4 5">
    <name type="scientific">Lyophyllum shimeji</name>
    <name type="common">Hon-shimeji</name>
    <name type="synonym">Tricholoma shimeji</name>
    <dbReference type="NCBI Taxonomy" id="47721"/>
    <lineage>
        <taxon>Eukaryota</taxon>
        <taxon>Fungi</taxon>
        <taxon>Dikarya</taxon>
        <taxon>Basidiomycota</taxon>
        <taxon>Agaricomycotina</taxon>
        <taxon>Agaricomycetes</taxon>
        <taxon>Agaricomycetidae</taxon>
        <taxon>Agaricales</taxon>
        <taxon>Tricholomatineae</taxon>
        <taxon>Lyophyllaceae</taxon>
        <taxon>Lyophyllum</taxon>
    </lineage>
</organism>
<feature type="region of interest" description="Disordered" evidence="2">
    <location>
        <begin position="96"/>
        <end position="121"/>
    </location>
</feature>
<evidence type="ECO:0000256" key="1">
    <source>
        <dbReference type="ARBA" id="ARBA00023125"/>
    </source>
</evidence>
<dbReference type="InterPro" id="IPR004875">
    <property type="entry name" value="DDE_SF_endonuclease_dom"/>
</dbReference>
<dbReference type="GO" id="GO:0004519">
    <property type="term" value="F:endonuclease activity"/>
    <property type="evidence" value="ECO:0007669"/>
    <property type="project" value="UniProtKB-KW"/>
</dbReference>
<gene>
    <name evidence="4" type="primary">PDC2</name>
    <name evidence="4" type="ORF">LshimejAT787_0201740</name>
</gene>
<dbReference type="GO" id="GO:0003677">
    <property type="term" value="F:DNA binding"/>
    <property type="evidence" value="ECO:0007669"/>
    <property type="project" value="UniProtKB-KW"/>
</dbReference>
<evidence type="ECO:0000256" key="2">
    <source>
        <dbReference type="SAM" id="MobiDB-lite"/>
    </source>
</evidence>
<accession>A0A9P3PFK5</accession>
<sequence length="676" mass="77122">MSKNPLDVLKAGLAKLKKHTKARKDDLLARLRKQEKISSADERWLDTDGNLVDEEAIVDLLENASDFDRGLQRLNSQQKSLVEKLKELGSSIKKATVPGNKRKRPAEHKQKPQAEKQKAQPVFTKKENATLAQRIEILDWHHASAAKNQTKTAAHWDKIYPNLQIKQPLISAWLNEEEKWRAQWAEAGSKGQAGSSKRAKQVEHPAVNEMLELWVTKAMSDGVYVNGEVLRQQWTRFADMEGIPDDERLNLSEGWLTKFKRRCGLQEFRRHGEAGSADPADVERERERLRELIAKYGYRLKDIFNMDETGLFYAMPPDRGLMDKPTSGVKGNKKRLTYALTANADGSEKLVPFIIGKAAKPRAFQKQTGAQLGFYYRNNVKAWMTAKLYQEWLLDWDRKLQQQNRHILLLQDNFSAHIPPEGLKNIRVENFKANLTAHVQPNDAGIIRCFKAHYRSKFISRAIDRYDNDLPPAIIYEIDQLEAMHLADIAWREVDTTTIRNCWRKTGILPDTIFNASEADSTPSIPIASLLNSKPVDVARAEKDVCDSLDQLEQRGVLQSRNRMNIEELLSPVSEQELVGDISEEDIFRAVQDARQAEQMMEINGGDDGDDEGVDEKPTRKDALTAAFTLQRYIADLNEPFARKLEGILASFGRQTRLEASRAMEPTHITDYFTRK</sequence>
<dbReference type="EMBL" id="BRPK01000002">
    <property type="protein sequence ID" value="GLB34609.1"/>
    <property type="molecule type" value="Genomic_DNA"/>
</dbReference>
<keyword evidence="5" id="KW-1185">Reference proteome</keyword>
<dbReference type="Proteomes" id="UP001063166">
    <property type="component" value="Unassembled WGS sequence"/>
</dbReference>
<dbReference type="Gene3D" id="1.10.10.60">
    <property type="entry name" value="Homeodomain-like"/>
    <property type="match status" value="1"/>
</dbReference>
<dbReference type="PROSITE" id="PS51253">
    <property type="entry name" value="HTH_CENPB"/>
    <property type="match status" value="1"/>
</dbReference>
<feature type="compositionally biased region" description="Basic and acidic residues" evidence="2">
    <location>
        <begin position="107"/>
        <end position="121"/>
    </location>
</feature>
<dbReference type="OrthoDB" id="162969at2759"/>
<dbReference type="PANTHER" id="PTHR19303:SF73">
    <property type="entry name" value="PROTEIN PDC2"/>
    <property type="match status" value="1"/>
</dbReference>
<evidence type="ECO:0000313" key="4">
    <source>
        <dbReference type="EMBL" id="GLB34609.1"/>
    </source>
</evidence>
<comment type="caution">
    <text evidence="4">The sequence shown here is derived from an EMBL/GenBank/DDBJ whole genome shotgun (WGS) entry which is preliminary data.</text>
</comment>
<keyword evidence="1" id="KW-0238">DNA-binding</keyword>
<dbReference type="SUPFAM" id="SSF46689">
    <property type="entry name" value="Homeodomain-like"/>
    <property type="match status" value="1"/>
</dbReference>
<keyword evidence="4" id="KW-0378">Hydrolase</keyword>
<dbReference type="PANTHER" id="PTHR19303">
    <property type="entry name" value="TRANSPOSON"/>
    <property type="match status" value="1"/>
</dbReference>
<proteinExistence type="predicted"/>
<keyword evidence="4" id="KW-0255">Endonuclease</keyword>
<evidence type="ECO:0000313" key="5">
    <source>
        <dbReference type="Proteomes" id="UP001063166"/>
    </source>
</evidence>
<dbReference type="SMART" id="SM00674">
    <property type="entry name" value="CENPB"/>
    <property type="match status" value="1"/>
</dbReference>
<dbReference type="Pfam" id="PF03221">
    <property type="entry name" value="HTH_Tnp_Tc5"/>
    <property type="match status" value="1"/>
</dbReference>
<reference evidence="4" key="1">
    <citation type="submission" date="2022-07" db="EMBL/GenBank/DDBJ databases">
        <title>The genome of Lyophyllum shimeji provides insight into the initial evolution of ectomycorrhizal fungal genome.</title>
        <authorList>
            <person name="Kobayashi Y."/>
            <person name="Shibata T."/>
            <person name="Hirakawa H."/>
            <person name="Shigenobu S."/>
            <person name="Nishiyama T."/>
            <person name="Yamada A."/>
            <person name="Hasebe M."/>
            <person name="Kawaguchi M."/>
        </authorList>
    </citation>
    <scope>NUCLEOTIDE SEQUENCE</scope>
    <source>
        <strain evidence="4">AT787</strain>
    </source>
</reference>
<dbReference type="InterPro" id="IPR006600">
    <property type="entry name" value="HTH_CenpB_DNA-bd_dom"/>
</dbReference>
<evidence type="ECO:0000259" key="3">
    <source>
        <dbReference type="PROSITE" id="PS51253"/>
    </source>
</evidence>
<dbReference type="InterPro" id="IPR050863">
    <property type="entry name" value="CenT-Element_Derived"/>
</dbReference>